<dbReference type="Proteomes" id="UP000430323">
    <property type="component" value="Unassembled WGS sequence"/>
</dbReference>
<organism evidence="1 2">
    <name type="scientific">Lactobacillus crispatus</name>
    <dbReference type="NCBI Taxonomy" id="47770"/>
    <lineage>
        <taxon>Bacteria</taxon>
        <taxon>Bacillati</taxon>
        <taxon>Bacillota</taxon>
        <taxon>Bacilli</taxon>
        <taxon>Lactobacillales</taxon>
        <taxon>Lactobacillaceae</taxon>
        <taxon>Lactobacillus</taxon>
    </lineage>
</organism>
<dbReference type="AlphaFoldDB" id="A0A6A1YT04"/>
<protein>
    <submittedName>
        <fullName evidence="1">IS982 family transposase</fullName>
    </submittedName>
</protein>
<evidence type="ECO:0000313" key="1">
    <source>
        <dbReference type="EMBL" id="KAB1962876.1"/>
    </source>
</evidence>
<accession>A0A6A1YT04</accession>
<comment type="caution">
    <text evidence="1">The sequence shown here is derived from an EMBL/GenBank/DDBJ whole genome shotgun (WGS) entry which is preliminary data.</text>
</comment>
<gene>
    <name evidence="1" type="ORF">F8251_10990</name>
</gene>
<evidence type="ECO:0000313" key="2">
    <source>
        <dbReference type="Proteomes" id="UP000430323"/>
    </source>
</evidence>
<sequence>MNYLKLKRFSHHLQVSFNRLNVICRSLYKLYAPDGLKHRKNV</sequence>
<reference evidence="1 2" key="1">
    <citation type="submission" date="2019-09" db="EMBL/GenBank/DDBJ databases">
        <title>Investigation of probiotic properties of different lactic acid bacteria.</title>
        <authorList>
            <person name="Jaomanjaka F."/>
            <person name="Blanc P."/>
        </authorList>
    </citation>
    <scope>NUCLEOTIDE SEQUENCE [LARGE SCALE GENOMIC DNA]</scope>
    <source>
        <strain evidence="1 2">BIO6272</strain>
    </source>
</reference>
<name>A0A6A1YT04_9LACO</name>
<dbReference type="EMBL" id="WBOB01000190">
    <property type="protein sequence ID" value="KAB1962876.1"/>
    <property type="molecule type" value="Genomic_DNA"/>
</dbReference>
<feature type="non-terminal residue" evidence="1">
    <location>
        <position position="42"/>
    </location>
</feature>
<proteinExistence type="predicted"/>